<feature type="region of interest" description="Disordered" evidence="1">
    <location>
        <begin position="413"/>
        <end position="435"/>
    </location>
</feature>
<dbReference type="InterPro" id="IPR012934">
    <property type="entry name" value="Znf_AD"/>
</dbReference>
<feature type="domain" description="ZAD" evidence="3">
    <location>
        <begin position="97"/>
        <end position="167"/>
    </location>
</feature>
<dbReference type="GO" id="GO:0003676">
    <property type="term" value="F:nucleic acid binding"/>
    <property type="evidence" value="ECO:0007669"/>
    <property type="project" value="InterPro"/>
</dbReference>
<protein>
    <recommendedName>
        <fullName evidence="6">CCHC-type domain-containing protein</fullName>
    </recommendedName>
</protein>
<dbReference type="AlphaFoldDB" id="A0AAV8W5W8"/>
<evidence type="ECO:0000256" key="1">
    <source>
        <dbReference type="SAM" id="MobiDB-lite"/>
    </source>
</evidence>
<feature type="region of interest" description="Disordered" evidence="1">
    <location>
        <begin position="518"/>
        <end position="548"/>
    </location>
</feature>
<accession>A0AAV8W5W8</accession>
<dbReference type="SMART" id="SM00868">
    <property type="entry name" value="zf-AD"/>
    <property type="match status" value="2"/>
</dbReference>
<evidence type="ECO:0000313" key="5">
    <source>
        <dbReference type="Proteomes" id="UP001159042"/>
    </source>
</evidence>
<reference evidence="4 5" key="1">
    <citation type="journal article" date="2023" name="Insect Mol. Biol.">
        <title>Genome sequencing provides insights into the evolution of gene families encoding plant cell wall-degrading enzymes in longhorned beetles.</title>
        <authorList>
            <person name="Shin N.R."/>
            <person name="Okamura Y."/>
            <person name="Kirsch R."/>
            <person name="Pauchet Y."/>
        </authorList>
    </citation>
    <scope>NUCLEOTIDE SEQUENCE [LARGE SCALE GENOMIC DNA]</scope>
    <source>
        <strain evidence="4">EAD_L_NR</strain>
    </source>
</reference>
<evidence type="ECO:0000313" key="4">
    <source>
        <dbReference type="EMBL" id="KAJ8921395.1"/>
    </source>
</evidence>
<dbReference type="Gene3D" id="4.10.60.10">
    <property type="entry name" value="Zinc finger, CCHC-type"/>
    <property type="match status" value="1"/>
</dbReference>
<dbReference type="SUPFAM" id="SSF57756">
    <property type="entry name" value="Retrovirus zinc finger-like domains"/>
    <property type="match status" value="1"/>
</dbReference>
<feature type="region of interest" description="Disordered" evidence="1">
    <location>
        <begin position="478"/>
        <end position="503"/>
    </location>
</feature>
<dbReference type="GO" id="GO:0008270">
    <property type="term" value="F:zinc ion binding"/>
    <property type="evidence" value="ECO:0007669"/>
    <property type="project" value="InterPro"/>
</dbReference>
<name>A0AAV8W5W8_9CUCU</name>
<feature type="domain" description="ZAD" evidence="3">
    <location>
        <begin position="4"/>
        <end position="72"/>
    </location>
</feature>
<dbReference type="InterPro" id="IPR001878">
    <property type="entry name" value="Znf_CCHC"/>
</dbReference>
<evidence type="ECO:0000259" key="3">
    <source>
        <dbReference type="SMART" id="SM00868"/>
    </source>
</evidence>
<feature type="compositionally biased region" description="Pro residues" evidence="1">
    <location>
        <begin position="528"/>
        <end position="537"/>
    </location>
</feature>
<dbReference type="InterPro" id="IPR036875">
    <property type="entry name" value="Znf_CCHC_sf"/>
</dbReference>
<organism evidence="4 5">
    <name type="scientific">Exocentrus adspersus</name>
    <dbReference type="NCBI Taxonomy" id="1586481"/>
    <lineage>
        <taxon>Eukaryota</taxon>
        <taxon>Metazoa</taxon>
        <taxon>Ecdysozoa</taxon>
        <taxon>Arthropoda</taxon>
        <taxon>Hexapoda</taxon>
        <taxon>Insecta</taxon>
        <taxon>Pterygota</taxon>
        <taxon>Neoptera</taxon>
        <taxon>Endopterygota</taxon>
        <taxon>Coleoptera</taxon>
        <taxon>Polyphaga</taxon>
        <taxon>Cucujiformia</taxon>
        <taxon>Chrysomeloidea</taxon>
        <taxon>Cerambycidae</taxon>
        <taxon>Lamiinae</taxon>
        <taxon>Acanthocinini</taxon>
        <taxon>Exocentrus</taxon>
    </lineage>
</organism>
<evidence type="ECO:0008006" key="6">
    <source>
        <dbReference type="Google" id="ProtNLM"/>
    </source>
</evidence>
<evidence type="ECO:0000259" key="2">
    <source>
        <dbReference type="SMART" id="SM00343"/>
    </source>
</evidence>
<sequence>MSGTCQLCLNPNDGNFTKFDASGIDKVKSVIPELTLSVSPGSLICSNCSTTLQKSFDLKSESSKTDDLIQSERERSKSETVNLSKFIEGGSQSGTDICRICLKTDDEQYFNIEEDDDFRSMLNYCMPELDTILTPKPAVCSSCNGTLCELYGFKEHCLSVDREMQSSDIPEQVDESKVNIIIEKTEEDFLSGFEVKDEDGNDIFNDAPYSGQSRKRPASISELEGAEAKRQKFLSGEIISEDLPDFTFDPSLLYGYNIKIATNISVEDWLEKVEQYRRKFGWSDSTTIHKVLVKLKPIKELHIWFSNIADIMDWQTWRKKLLHAFPKKDDYNVQLKKMTFRKKKKDESYMSYYADKITLLEPLNLTPEQKVSCLLGGVTDVLVCCVGRVGQYKTPQEVVEYFKSCDDKQNIEIENQNDANPGNAAKTVKTPNGNAAAAKRKRKKCYICHRTGHTGAECRTVEIGARLHQKMDRMPVTRNPRLNQTRARPLARPPAQKGKPPAKCTYCKKVGHVDIACPKKRRDATAPNIPPPNPKPAPQKFTGSTFRR</sequence>
<proteinExistence type="predicted"/>
<keyword evidence="5" id="KW-1185">Reference proteome</keyword>
<dbReference type="Proteomes" id="UP001159042">
    <property type="component" value="Unassembled WGS sequence"/>
</dbReference>
<dbReference type="SMART" id="SM00343">
    <property type="entry name" value="ZnF_C2HC"/>
    <property type="match status" value="2"/>
</dbReference>
<feature type="domain" description="CCHC-type" evidence="2">
    <location>
        <begin position="444"/>
        <end position="460"/>
    </location>
</feature>
<gene>
    <name evidence="4" type="ORF">NQ315_003011</name>
</gene>
<dbReference type="GO" id="GO:0005634">
    <property type="term" value="C:nucleus"/>
    <property type="evidence" value="ECO:0007669"/>
    <property type="project" value="InterPro"/>
</dbReference>
<feature type="domain" description="CCHC-type" evidence="2">
    <location>
        <begin position="503"/>
        <end position="519"/>
    </location>
</feature>
<comment type="caution">
    <text evidence="4">The sequence shown here is derived from an EMBL/GenBank/DDBJ whole genome shotgun (WGS) entry which is preliminary data.</text>
</comment>
<dbReference type="EMBL" id="JANEYG010000010">
    <property type="protein sequence ID" value="KAJ8921395.1"/>
    <property type="molecule type" value="Genomic_DNA"/>
</dbReference>